<dbReference type="SUPFAM" id="SSF82185">
    <property type="entry name" value="Histone H3 K4-specific methyltransferase SET7/9 N-terminal domain"/>
    <property type="match status" value="1"/>
</dbReference>
<evidence type="ECO:0008006" key="4">
    <source>
        <dbReference type="Google" id="ProtNLM"/>
    </source>
</evidence>
<feature type="chain" id="PRO_5001756531" description="Nicotinic acid mononucleotide adenyltransferase" evidence="1">
    <location>
        <begin position="19"/>
        <end position="119"/>
    </location>
</feature>
<dbReference type="Gene3D" id="2.20.110.10">
    <property type="entry name" value="Histone H3 K4-specific methyltransferase SET7/9 N-terminal domain"/>
    <property type="match status" value="1"/>
</dbReference>
<accession>A0A081D687</accession>
<evidence type="ECO:0000313" key="2">
    <source>
        <dbReference type="EMBL" id="GAK74433.1"/>
    </source>
</evidence>
<reference evidence="2 3" key="1">
    <citation type="journal article" date="2014" name="Genome Announc.">
        <title>Draft Genome Sequences of Marine Flavobacterium Nonlabens Strains NR17, NR24, NR27, NR32, NR33, and Ara13.</title>
        <authorList>
            <person name="Nakanishi M."/>
            <person name="Meirelles P."/>
            <person name="Suzuki R."/>
            <person name="Takatani N."/>
            <person name="Mino S."/>
            <person name="Suda W."/>
            <person name="Oshima K."/>
            <person name="Hattori M."/>
            <person name="Ohkuma M."/>
            <person name="Hosokawa M."/>
            <person name="Miyashita K."/>
            <person name="Thompson F.L."/>
            <person name="Niwa A."/>
            <person name="Sawabe T."/>
            <person name="Sawabe T."/>
        </authorList>
    </citation>
    <scope>NUCLEOTIDE SEQUENCE [LARGE SCALE GENOMIC DNA]</scope>
    <source>
        <strain evidence="3">JCM19296</strain>
    </source>
</reference>
<name>A0A081D687_NONUL</name>
<gene>
    <name evidence="2" type="ORF">JCM19296_11</name>
</gene>
<proteinExistence type="predicted"/>
<sequence>MKKLIFMCALFVGVIAMAQETKPQFEKQNDGTIKATYFYSNGAVSQVGTFNQDNERHGEWISYNLEGQKSAQAEYQNGEKAGKWFFWNDEKLTEVDYSNNAIVSVNTWVNKNPVATNRP</sequence>
<feature type="signal peptide" evidence="1">
    <location>
        <begin position="1"/>
        <end position="18"/>
    </location>
</feature>
<evidence type="ECO:0000256" key="1">
    <source>
        <dbReference type="SAM" id="SignalP"/>
    </source>
</evidence>
<comment type="caution">
    <text evidence="2">The sequence shown here is derived from an EMBL/GenBank/DDBJ whole genome shotgun (WGS) entry which is preliminary data.</text>
</comment>
<evidence type="ECO:0000313" key="3">
    <source>
        <dbReference type="Proteomes" id="UP000028980"/>
    </source>
</evidence>
<dbReference type="EMBL" id="BBLG01000001">
    <property type="protein sequence ID" value="GAK74433.1"/>
    <property type="molecule type" value="Genomic_DNA"/>
</dbReference>
<organism evidence="2 3">
    <name type="scientific">Nonlabens ulvanivorans</name>
    <name type="common">Persicivirga ulvanivorans</name>
    <dbReference type="NCBI Taxonomy" id="906888"/>
    <lineage>
        <taxon>Bacteria</taxon>
        <taxon>Pseudomonadati</taxon>
        <taxon>Bacteroidota</taxon>
        <taxon>Flavobacteriia</taxon>
        <taxon>Flavobacteriales</taxon>
        <taxon>Flavobacteriaceae</taxon>
        <taxon>Nonlabens</taxon>
    </lineage>
</organism>
<dbReference type="Proteomes" id="UP000028980">
    <property type="component" value="Unassembled WGS sequence"/>
</dbReference>
<protein>
    <recommendedName>
        <fullName evidence="4">Nicotinic acid mononucleotide adenyltransferase</fullName>
    </recommendedName>
</protein>
<dbReference type="AlphaFoldDB" id="A0A081D687"/>
<keyword evidence="1" id="KW-0732">Signal</keyword>